<accession>A0A2W5QWS9</accession>
<gene>
    <name evidence="3" type="ORF">DI549_16390</name>
</gene>
<evidence type="ECO:0000256" key="1">
    <source>
        <dbReference type="PROSITE-ProRule" id="PRU00339"/>
    </source>
</evidence>
<dbReference type="Proteomes" id="UP000248887">
    <property type="component" value="Unassembled WGS sequence"/>
</dbReference>
<name>A0A2W5QWS9_ANCNO</name>
<dbReference type="InterPro" id="IPR011990">
    <property type="entry name" value="TPR-like_helical_dom_sf"/>
</dbReference>
<dbReference type="SUPFAM" id="SSF48452">
    <property type="entry name" value="TPR-like"/>
    <property type="match status" value="1"/>
</dbReference>
<sequence length="181" mass="19061">MLLAAALGFAATGTSFAAGGNGGNGGSGGSGGGSSSGDMTTCKKGQIWNTATRRCEAAVKGQLDDDAVAQYAYALAKAHRYEEALATLDMLENPNTARALNYRGYATRKLGRTEEGIGYYLESVKLDPHYAQVREYLGEAYVIQGKLDLAHQQLDVIKSICGTGCEEYEDLAKALHAPSGL</sequence>
<evidence type="ECO:0000313" key="4">
    <source>
        <dbReference type="Proteomes" id="UP000248887"/>
    </source>
</evidence>
<keyword evidence="1" id="KW-0802">TPR repeat</keyword>
<evidence type="ECO:0000313" key="3">
    <source>
        <dbReference type="EMBL" id="PZQ80689.1"/>
    </source>
</evidence>
<dbReference type="InterPro" id="IPR019734">
    <property type="entry name" value="TPR_rpt"/>
</dbReference>
<dbReference type="EMBL" id="QFQD01000058">
    <property type="protein sequence ID" value="PZQ80689.1"/>
    <property type="molecule type" value="Genomic_DNA"/>
</dbReference>
<dbReference type="AlphaFoldDB" id="A0A2W5QWS9"/>
<protein>
    <submittedName>
        <fullName evidence="3">Uncharacterized protein</fullName>
    </submittedName>
</protein>
<comment type="caution">
    <text evidence="3">The sequence shown here is derived from an EMBL/GenBank/DDBJ whole genome shotgun (WGS) entry which is preliminary data.</text>
</comment>
<feature type="signal peptide" evidence="2">
    <location>
        <begin position="1"/>
        <end position="17"/>
    </location>
</feature>
<proteinExistence type="predicted"/>
<feature type="repeat" description="TPR" evidence="1">
    <location>
        <begin position="97"/>
        <end position="130"/>
    </location>
</feature>
<reference evidence="3 4" key="1">
    <citation type="submission" date="2017-08" db="EMBL/GenBank/DDBJ databases">
        <title>Infants hospitalized years apart are colonized by the same room-sourced microbial strains.</title>
        <authorList>
            <person name="Brooks B."/>
            <person name="Olm M.R."/>
            <person name="Firek B.A."/>
            <person name="Baker R."/>
            <person name="Thomas B.C."/>
            <person name="Morowitz M.J."/>
            <person name="Banfield J.F."/>
        </authorList>
    </citation>
    <scope>NUCLEOTIDE SEQUENCE [LARGE SCALE GENOMIC DNA]</scope>
    <source>
        <strain evidence="3">S2_005_001_R2_27</strain>
    </source>
</reference>
<keyword evidence="2" id="KW-0732">Signal</keyword>
<organism evidence="3 4">
    <name type="scientific">Ancylobacter novellus</name>
    <name type="common">Thiobacillus novellus</name>
    <dbReference type="NCBI Taxonomy" id="921"/>
    <lineage>
        <taxon>Bacteria</taxon>
        <taxon>Pseudomonadati</taxon>
        <taxon>Pseudomonadota</taxon>
        <taxon>Alphaproteobacteria</taxon>
        <taxon>Hyphomicrobiales</taxon>
        <taxon>Xanthobacteraceae</taxon>
        <taxon>Ancylobacter</taxon>
    </lineage>
</organism>
<feature type="chain" id="PRO_5015954202" evidence="2">
    <location>
        <begin position="18"/>
        <end position="181"/>
    </location>
</feature>
<dbReference type="Gene3D" id="1.25.40.10">
    <property type="entry name" value="Tetratricopeptide repeat domain"/>
    <property type="match status" value="1"/>
</dbReference>
<evidence type="ECO:0000256" key="2">
    <source>
        <dbReference type="SAM" id="SignalP"/>
    </source>
</evidence>
<dbReference type="PROSITE" id="PS50005">
    <property type="entry name" value="TPR"/>
    <property type="match status" value="1"/>
</dbReference>